<evidence type="ECO:0000256" key="1">
    <source>
        <dbReference type="SAM" id="MobiDB-lite"/>
    </source>
</evidence>
<feature type="compositionally biased region" description="Polar residues" evidence="1">
    <location>
        <begin position="816"/>
        <end position="828"/>
    </location>
</feature>
<dbReference type="Proteomes" id="UP000298030">
    <property type="component" value="Unassembled WGS sequence"/>
</dbReference>
<accession>A0A4Y7T3R6</accession>
<proteinExistence type="predicted"/>
<name>A0A4Y7T3R6_COPMI</name>
<comment type="caution">
    <text evidence="2">The sequence shown here is derived from an EMBL/GenBank/DDBJ whole genome shotgun (WGS) entry which is preliminary data.</text>
</comment>
<dbReference type="AlphaFoldDB" id="A0A4Y7T3R6"/>
<keyword evidence="3" id="KW-1185">Reference proteome</keyword>
<feature type="region of interest" description="Disordered" evidence="1">
    <location>
        <begin position="574"/>
        <end position="593"/>
    </location>
</feature>
<protein>
    <submittedName>
        <fullName evidence="2">Uncharacterized protein</fullName>
    </submittedName>
</protein>
<gene>
    <name evidence="2" type="ORF">FA13DRAFT_1711520</name>
</gene>
<evidence type="ECO:0000313" key="3">
    <source>
        <dbReference type="Proteomes" id="UP000298030"/>
    </source>
</evidence>
<feature type="compositionally biased region" description="Basic and acidic residues" evidence="1">
    <location>
        <begin position="547"/>
        <end position="566"/>
    </location>
</feature>
<organism evidence="2 3">
    <name type="scientific">Coprinellus micaceus</name>
    <name type="common">Glistening ink-cap mushroom</name>
    <name type="synonym">Coprinus micaceus</name>
    <dbReference type="NCBI Taxonomy" id="71717"/>
    <lineage>
        <taxon>Eukaryota</taxon>
        <taxon>Fungi</taxon>
        <taxon>Dikarya</taxon>
        <taxon>Basidiomycota</taxon>
        <taxon>Agaricomycotina</taxon>
        <taxon>Agaricomycetes</taxon>
        <taxon>Agaricomycetidae</taxon>
        <taxon>Agaricales</taxon>
        <taxon>Agaricineae</taxon>
        <taxon>Psathyrellaceae</taxon>
        <taxon>Coprinellus</taxon>
    </lineage>
</organism>
<feature type="region of interest" description="Disordered" evidence="1">
    <location>
        <begin position="814"/>
        <end position="843"/>
    </location>
</feature>
<feature type="region of interest" description="Disordered" evidence="1">
    <location>
        <begin position="542"/>
        <end position="566"/>
    </location>
</feature>
<dbReference type="EMBL" id="QPFP01000030">
    <property type="protein sequence ID" value="TEB28816.1"/>
    <property type="molecule type" value="Genomic_DNA"/>
</dbReference>
<reference evidence="2 3" key="1">
    <citation type="journal article" date="2019" name="Nat. Ecol. Evol.">
        <title>Megaphylogeny resolves global patterns of mushroom evolution.</title>
        <authorList>
            <person name="Varga T."/>
            <person name="Krizsan K."/>
            <person name="Foldi C."/>
            <person name="Dima B."/>
            <person name="Sanchez-Garcia M."/>
            <person name="Sanchez-Ramirez S."/>
            <person name="Szollosi G.J."/>
            <person name="Szarkandi J.G."/>
            <person name="Papp V."/>
            <person name="Albert L."/>
            <person name="Andreopoulos W."/>
            <person name="Angelini C."/>
            <person name="Antonin V."/>
            <person name="Barry K.W."/>
            <person name="Bougher N.L."/>
            <person name="Buchanan P."/>
            <person name="Buyck B."/>
            <person name="Bense V."/>
            <person name="Catcheside P."/>
            <person name="Chovatia M."/>
            <person name="Cooper J."/>
            <person name="Damon W."/>
            <person name="Desjardin D."/>
            <person name="Finy P."/>
            <person name="Geml J."/>
            <person name="Haridas S."/>
            <person name="Hughes K."/>
            <person name="Justo A."/>
            <person name="Karasinski D."/>
            <person name="Kautmanova I."/>
            <person name="Kiss B."/>
            <person name="Kocsube S."/>
            <person name="Kotiranta H."/>
            <person name="LaButti K.M."/>
            <person name="Lechner B.E."/>
            <person name="Liimatainen K."/>
            <person name="Lipzen A."/>
            <person name="Lukacs Z."/>
            <person name="Mihaltcheva S."/>
            <person name="Morgado L.N."/>
            <person name="Niskanen T."/>
            <person name="Noordeloos M.E."/>
            <person name="Ohm R.A."/>
            <person name="Ortiz-Santana B."/>
            <person name="Ovrebo C."/>
            <person name="Racz N."/>
            <person name="Riley R."/>
            <person name="Savchenko A."/>
            <person name="Shiryaev A."/>
            <person name="Soop K."/>
            <person name="Spirin V."/>
            <person name="Szebenyi C."/>
            <person name="Tomsovsky M."/>
            <person name="Tulloss R.E."/>
            <person name="Uehling J."/>
            <person name="Grigoriev I.V."/>
            <person name="Vagvolgyi C."/>
            <person name="Papp T."/>
            <person name="Martin F.M."/>
            <person name="Miettinen O."/>
            <person name="Hibbett D.S."/>
            <person name="Nagy L.G."/>
        </authorList>
    </citation>
    <scope>NUCLEOTIDE SEQUENCE [LARGE SCALE GENOMIC DNA]</scope>
    <source>
        <strain evidence="2 3">FP101781</strain>
    </source>
</reference>
<evidence type="ECO:0000313" key="2">
    <source>
        <dbReference type="EMBL" id="TEB28816.1"/>
    </source>
</evidence>
<sequence>MLHATDWCSCITSKSGGAAFIVRFSLAKAFLIHRFHSAHHQGVDPSGTYRVARTSQPPFPMTRIGILQDYGLRQGSSDSFTLRKMYGAIWRIETLTFPVTVYLVGEKRKVITSMISGEVGQIGIPGCLAPPLNSVSAIHFQVEATTRDEGEPHYRVLSAFRPRPSLPPHTAPYTVPATARWGHPSKNYMTCSSVDPAVQVNGYNRVSRLLFYSGSYEPSITGTKGFGSQQTHLMFEAYSISTHSITSDGSVQAFRRRTTTMVAKEPGASPLPSAALFKARVMEYRLKRAQSNFFFSREQCNISNDEVPDEVNRRAMHVTYVWFFYLLAYNLYMKRYSLSKRLSVLRPDEGEDRLFTRSYEYHITPEDNEMPGSQYRLLCRVDVDSNGLTADCAKPLNPDMHIDRRIFDVVVQGTDLSDMEIKFITPWSVMKYCLFMVSTGDDEPFKYSGGMMTSHPDADLSMNYVSRVVTAYLPNQVGQEIQHNPTMVKLTRNAILLNNQLKKTFPDFNITTHIQICFSFNSDIDDFPYFEILKPVTVPTPIATPRPADHQTHLDERPRPRGDYKCRAPVCPSPIPTLASTPPRSPPFPNGQSTKMGRTQGFLRPTGNIAAPQSSTLAALWEQKPPKNRRSTHAILSTVKSHLPNSTNGEAVGLQSQKSSSIQSIPTRSTKLRFAQIEIEGTVSFRHPEDPNTDLQSATLTPPAHLTLQQHNVPLNRTDTWAAADSLLYSETITSKATLIPTAIAGYGDWQCNEYGTMSCPQSTQYSDYASNLPPLDYTNWTQWHGDTHVEDLVGNDYAVAFLAFPVAGLSHHQGDTGSALSPNQTEGQVEAPSWPQSDSSVPSTFPGEGCDWCYAPTAGNDSFGVGAGPTQWQM</sequence>